<organism evidence="13 14">
    <name type="scientific">Prochlorococcus marinus (strain MIT 9215)</name>
    <dbReference type="NCBI Taxonomy" id="93060"/>
    <lineage>
        <taxon>Bacteria</taxon>
        <taxon>Bacillati</taxon>
        <taxon>Cyanobacteriota</taxon>
        <taxon>Cyanophyceae</taxon>
        <taxon>Synechococcales</taxon>
        <taxon>Prochlorococcaceae</taxon>
        <taxon>Prochlorococcus</taxon>
    </lineage>
</organism>
<feature type="binding site" evidence="12">
    <location>
        <position position="135"/>
    </location>
    <ligand>
        <name>Mg(2+)</name>
        <dbReference type="ChEBI" id="CHEBI:18420"/>
    </ligand>
</feature>
<reference evidence="13 14" key="1">
    <citation type="journal article" date="2007" name="PLoS Genet.">
        <title>Patterns and implications of gene gain and loss in the evolution of Prochlorococcus.</title>
        <authorList>
            <person name="Kettler G.C."/>
            <person name="Martiny A.C."/>
            <person name="Huang K."/>
            <person name="Zucker J."/>
            <person name="Coleman M.L."/>
            <person name="Rodrigue S."/>
            <person name="Chen F."/>
            <person name="Lapidus A."/>
            <person name="Ferriera S."/>
            <person name="Johnson J."/>
            <person name="Steglich C."/>
            <person name="Church G.M."/>
            <person name="Richardson P."/>
            <person name="Chisholm S.W."/>
        </authorList>
    </citation>
    <scope>NUCLEOTIDE SEQUENCE [LARGE SCALE GENOMIC DNA]</scope>
    <source>
        <strain evidence="13 14">MIT 9215</strain>
    </source>
</reference>
<evidence type="ECO:0000256" key="8">
    <source>
        <dbReference type="ARBA" id="ARBA00031828"/>
    </source>
</evidence>
<feature type="site" description="Stabilizes the phosphoryl group" evidence="11">
    <location>
        <position position="109"/>
    </location>
</feature>
<accession>A8G615</accession>
<dbReference type="KEGG" id="pmh:P9215_14331"/>
<dbReference type="GO" id="GO:0046872">
    <property type="term" value="F:metal ion binding"/>
    <property type="evidence" value="ECO:0007669"/>
    <property type="project" value="UniProtKB-KW"/>
</dbReference>
<dbReference type="InterPro" id="IPR023214">
    <property type="entry name" value="HAD_sf"/>
</dbReference>
<comment type="cofactor">
    <cofactor evidence="12">
        <name>Zn(2+)</name>
        <dbReference type="ChEBI" id="CHEBI:29105"/>
    </cofactor>
</comment>
<dbReference type="CDD" id="cd07503">
    <property type="entry name" value="HAD_HisB-N"/>
    <property type="match status" value="1"/>
</dbReference>
<dbReference type="PANTHER" id="PTHR42891:SF1">
    <property type="entry name" value="D-GLYCERO-BETA-D-MANNO-HEPTOSE-1,7-BISPHOSPHATE 7-PHOSPHATASE"/>
    <property type="match status" value="1"/>
</dbReference>
<evidence type="ECO:0000256" key="5">
    <source>
        <dbReference type="ARBA" id="ARBA00022723"/>
    </source>
</evidence>
<feature type="binding site" evidence="12">
    <location>
        <position position="134"/>
    </location>
    <ligand>
        <name>Mg(2+)</name>
        <dbReference type="ChEBI" id="CHEBI:18420"/>
    </ligand>
</feature>
<keyword evidence="6 9" id="KW-0378">Hydrolase</keyword>
<dbReference type="InterPro" id="IPR013954">
    <property type="entry name" value="PNK3P"/>
</dbReference>
<dbReference type="PANTHER" id="PTHR42891">
    <property type="entry name" value="D-GLYCERO-BETA-D-MANNO-HEPTOSE-1,7-BISPHOSPHATE 7-PHOSPHATASE"/>
    <property type="match status" value="1"/>
</dbReference>
<dbReference type="NCBIfam" id="TIGR01656">
    <property type="entry name" value="Histidinol-ppas"/>
    <property type="match status" value="1"/>
</dbReference>
<dbReference type="SUPFAM" id="SSF56784">
    <property type="entry name" value="HAD-like"/>
    <property type="match status" value="1"/>
</dbReference>
<evidence type="ECO:0000256" key="3">
    <source>
        <dbReference type="ARBA" id="ARBA00011245"/>
    </source>
</evidence>
<dbReference type="EMBL" id="CP000825">
    <property type="protein sequence ID" value="ABV51046.1"/>
    <property type="molecule type" value="Genomic_DNA"/>
</dbReference>
<dbReference type="GO" id="GO:0005975">
    <property type="term" value="P:carbohydrate metabolic process"/>
    <property type="evidence" value="ECO:0007669"/>
    <property type="project" value="InterPro"/>
</dbReference>
<keyword evidence="7 9" id="KW-0119">Carbohydrate metabolism</keyword>
<feature type="binding site" evidence="12">
    <location>
        <position position="9"/>
    </location>
    <ligand>
        <name>Mg(2+)</name>
        <dbReference type="ChEBI" id="CHEBI:18420"/>
    </ligand>
</feature>
<protein>
    <recommendedName>
        <fullName evidence="8 9">D,D-heptose 1,7-bisphosphate phosphatase</fullName>
        <ecNumber evidence="9">3.1.3.-</ecNumber>
    </recommendedName>
</protein>
<keyword evidence="12" id="KW-0460">Magnesium</keyword>
<evidence type="ECO:0000256" key="12">
    <source>
        <dbReference type="PIRSR" id="PIRSR004682-4"/>
    </source>
</evidence>
<evidence type="ECO:0000313" key="14">
    <source>
        <dbReference type="Proteomes" id="UP000002014"/>
    </source>
</evidence>
<dbReference type="OrthoDB" id="9801899at2"/>
<keyword evidence="4 9" id="KW-0963">Cytoplasm</keyword>
<dbReference type="Gene3D" id="3.40.50.1000">
    <property type="entry name" value="HAD superfamily/HAD-like"/>
    <property type="match status" value="1"/>
</dbReference>
<name>A8G615_PROM2</name>
<gene>
    <name evidence="13" type="ordered locus">P9215_14331</name>
</gene>
<proteinExistence type="inferred from homology"/>
<keyword evidence="12" id="KW-0862">Zinc</keyword>
<dbReference type="GO" id="GO:0016791">
    <property type="term" value="F:phosphatase activity"/>
    <property type="evidence" value="ECO:0007669"/>
    <property type="project" value="InterPro"/>
</dbReference>
<evidence type="ECO:0000313" key="13">
    <source>
        <dbReference type="EMBL" id="ABV51046.1"/>
    </source>
</evidence>
<keyword evidence="5 12" id="KW-0479">Metal-binding</keyword>
<comment type="cofactor">
    <cofactor evidence="1 12">
        <name>Mg(2+)</name>
        <dbReference type="ChEBI" id="CHEBI:18420"/>
    </cofactor>
</comment>
<comment type="subcellular location">
    <subcellularLocation>
        <location evidence="2 9">Cytoplasm</location>
    </subcellularLocation>
</comment>
<evidence type="ECO:0000256" key="1">
    <source>
        <dbReference type="ARBA" id="ARBA00001946"/>
    </source>
</evidence>
<dbReference type="eggNOG" id="COG0241">
    <property type="taxonomic scope" value="Bacteria"/>
</dbReference>
<sequence length="174" mass="20841">MQIKALFLDRDGVINSDYDHVFKKEDIKFLEGIFDLVREAKKKGYIVIIVTNQAGIAKKIFSEEEFINLMKWMVKQFLKRNAIIDDYFYCPYHPEFQEIKYKNYKYDRKPYPGMLLKAKYKYNIDMKKSIFIGDKLTDMIAGEKANIGKLIYFNKNKAREYITIDNHYEIKKLI</sequence>
<dbReference type="GO" id="GO:0005737">
    <property type="term" value="C:cytoplasm"/>
    <property type="evidence" value="ECO:0007669"/>
    <property type="project" value="UniProtKB-SubCell"/>
</dbReference>
<dbReference type="HOGENOM" id="CLU_085077_3_0_3"/>
<dbReference type="NCBIfam" id="TIGR01662">
    <property type="entry name" value="HAD-SF-IIIA"/>
    <property type="match status" value="1"/>
</dbReference>
<evidence type="ECO:0000256" key="9">
    <source>
        <dbReference type="PIRNR" id="PIRNR004682"/>
    </source>
</evidence>
<dbReference type="AlphaFoldDB" id="A8G615"/>
<dbReference type="STRING" id="93060.P9215_14331"/>
<feature type="active site" description="Nucleophile" evidence="10">
    <location>
        <position position="9"/>
    </location>
</feature>
<dbReference type="Pfam" id="PF08645">
    <property type="entry name" value="PNK3P"/>
    <property type="match status" value="1"/>
</dbReference>
<dbReference type="InterPro" id="IPR006543">
    <property type="entry name" value="Histidinol-phos"/>
</dbReference>
<evidence type="ECO:0000256" key="11">
    <source>
        <dbReference type="PIRSR" id="PIRSR004682-3"/>
    </source>
</evidence>
<evidence type="ECO:0000256" key="10">
    <source>
        <dbReference type="PIRSR" id="PIRSR004682-1"/>
    </source>
</evidence>
<evidence type="ECO:0000256" key="2">
    <source>
        <dbReference type="ARBA" id="ARBA00004496"/>
    </source>
</evidence>
<comment type="subunit">
    <text evidence="3">Monomer.</text>
</comment>
<evidence type="ECO:0000256" key="6">
    <source>
        <dbReference type="ARBA" id="ARBA00022801"/>
    </source>
</evidence>
<feature type="binding site" evidence="12">
    <location>
        <position position="90"/>
    </location>
    <ligand>
        <name>Zn(2+)</name>
        <dbReference type="ChEBI" id="CHEBI:29105"/>
    </ligand>
</feature>
<dbReference type="RefSeq" id="WP_012008094.1">
    <property type="nucleotide sequence ID" value="NC_009840.1"/>
</dbReference>
<dbReference type="EC" id="3.1.3.-" evidence="9"/>
<dbReference type="InterPro" id="IPR036412">
    <property type="entry name" value="HAD-like_sf"/>
</dbReference>
<comment type="similarity">
    <text evidence="9">Belongs to the gmhB family.</text>
</comment>
<feature type="active site" description="Nucleophile" evidence="10">
    <location>
        <position position="11"/>
    </location>
</feature>
<dbReference type="InterPro" id="IPR004446">
    <property type="entry name" value="Heptose_bisP_phosphatase"/>
</dbReference>
<feature type="site" description="Stabilizes the phosphoryl group" evidence="11">
    <location>
        <position position="51"/>
    </location>
</feature>
<dbReference type="NCBIfam" id="TIGR00213">
    <property type="entry name" value="GmhB_yaeD"/>
    <property type="match status" value="1"/>
</dbReference>
<evidence type="ECO:0000256" key="4">
    <source>
        <dbReference type="ARBA" id="ARBA00022490"/>
    </source>
</evidence>
<dbReference type="PIRSF" id="PIRSF004682">
    <property type="entry name" value="GmhB"/>
    <property type="match status" value="1"/>
</dbReference>
<feature type="site" description="Contributes to substrate recognition" evidence="11">
    <location>
        <position position="108"/>
    </location>
</feature>
<evidence type="ECO:0000256" key="7">
    <source>
        <dbReference type="ARBA" id="ARBA00023277"/>
    </source>
</evidence>
<feature type="binding site" evidence="12">
    <location>
        <position position="11"/>
    </location>
    <ligand>
        <name>Mg(2+)</name>
        <dbReference type="ChEBI" id="CHEBI:18420"/>
    </ligand>
</feature>
<dbReference type="Proteomes" id="UP000002014">
    <property type="component" value="Chromosome"/>
</dbReference>
<dbReference type="InterPro" id="IPR006549">
    <property type="entry name" value="HAD-SF_hydro_IIIA"/>
</dbReference>